<dbReference type="Proteomes" id="UP000186102">
    <property type="component" value="Unassembled WGS sequence"/>
</dbReference>
<accession>A0A1Q8QTV7</accession>
<dbReference type="EMBL" id="MLBF01000022">
    <property type="protein sequence ID" value="OLN30803.1"/>
    <property type="molecule type" value="Genomic_DNA"/>
</dbReference>
<evidence type="ECO:0000313" key="1">
    <source>
        <dbReference type="EMBL" id="OLN30803.1"/>
    </source>
</evidence>
<evidence type="ECO:0000313" key="2">
    <source>
        <dbReference type="Proteomes" id="UP000186102"/>
    </source>
</evidence>
<gene>
    <name evidence="1" type="ORF">DSOL_2921</name>
</gene>
<name>A0A1Q8QTV7_9FIRM</name>
<protein>
    <submittedName>
        <fullName evidence="1">Uncharacterized protein</fullName>
    </submittedName>
</protein>
<keyword evidence="2" id="KW-1185">Reference proteome</keyword>
<proteinExistence type="predicted"/>
<reference evidence="1 2" key="1">
    <citation type="submission" date="2016-09" db="EMBL/GenBank/DDBJ databases">
        <title>Complete genome of Desulfosporosinus sp. OL.</title>
        <authorList>
            <person name="Mardanov A."/>
            <person name="Beletsky A."/>
            <person name="Panova A."/>
            <person name="Karnachuk O."/>
            <person name="Ravin N."/>
        </authorList>
    </citation>
    <scope>NUCLEOTIDE SEQUENCE [LARGE SCALE GENOMIC DNA]</scope>
    <source>
        <strain evidence="1 2">OL</strain>
    </source>
</reference>
<organism evidence="1 2">
    <name type="scientific">Desulfosporosinus metallidurans</name>
    <dbReference type="NCBI Taxonomy" id="1888891"/>
    <lineage>
        <taxon>Bacteria</taxon>
        <taxon>Bacillati</taxon>
        <taxon>Bacillota</taxon>
        <taxon>Clostridia</taxon>
        <taxon>Eubacteriales</taxon>
        <taxon>Desulfitobacteriaceae</taxon>
        <taxon>Desulfosporosinus</taxon>
    </lineage>
</organism>
<dbReference type="AlphaFoldDB" id="A0A1Q8QTV7"/>
<sequence>MIDLTFTLGFFKDIRQFEMFMKERNEDECLEYLTLEEK</sequence>
<comment type="caution">
    <text evidence="1">The sequence shown here is derived from an EMBL/GenBank/DDBJ whole genome shotgun (WGS) entry which is preliminary data.</text>
</comment>